<organism evidence="10 12">
    <name type="scientific">Ligilactobacillus acidipiscis</name>
    <dbReference type="NCBI Taxonomy" id="89059"/>
    <lineage>
        <taxon>Bacteria</taxon>
        <taxon>Bacillati</taxon>
        <taxon>Bacillota</taxon>
        <taxon>Bacilli</taxon>
        <taxon>Lactobacillales</taxon>
        <taxon>Lactobacillaceae</taxon>
        <taxon>Ligilactobacillus</taxon>
    </lineage>
</organism>
<dbReference type="AlphaFoldDB" id="A0A0R2KFH8"/>
<comment type="subcellular location">
    <subcellularLocation>
        <location evidence="8">Cytoplasm</location>
    </subcellularLocation>
</comment>
<evidence type="ECO:0000313" key="10">
    <source>
        <dbReference type="EMBL" id="KRN86181.1"/>
    </source>
</evidence>
<feature type="active site" evidence="9">
    <location>
        <position position="79"/>
    </location>
</feature>
<evidence type="ECO:0000256" key="2">
    <source>
        <dbReference type="ARBA" id="ARBA00010219"/>
    </source>
</evidence>
<keyword evidence="8" id="KW-0963">Cytoplasm</keyword>
<comment type="caution">
    <text evidence="8">Lacks conserved residue(s) required for the propagation of feature annotation.</text>
</comment>
<dbReference type="RefSeq" id="WP_056971343.1">
    <property type="nucleotide sequence ID" value="NZ_JBHUGU010000002.1"/>
</dbReference>
<comment type="function">
    <text evidence="8">Catalyzes the stereoinversion of LL-2,6-diaminopimelate (L,L-DAP) to meso-diaminopimelate (meso-DAP), a precursor of L-lysine and an essential component of the bacterial peptidoglycan.</text>
</comment>
<feature type="site" description="Could be important to modulate the pK values of the two catalytic cysteine residues" evidence="8">
    <location>
        <position position="224"/>
    </location>
</feature>
<evidence type="ECO:0000313" key="13">
    <source>
        <dbReference type="Proteomes" id="UP000190935"/>
    </source>
</evidence>
<dbReference type="Proteomes" id="UP000190935">
    <property type="component" value="Chromosome I"/>
</dbReference>
<dbReference type="EMBL" id="JQBK01000017">
    <property type="protein sequence ID" value="KRN86181.1"/>
    <property type="molecule type" value="Genomic_DNA"/>
</dbReference>
<dbReference type="OrthoDB" id="9805408at2"/>
<dbReference type="InterPro" id="IPR018510">
    <property type="entry name" value="DAP_epimerase_AS"/>
</dbReference>
<evidence type="ECO:0000256" key="9">
    <source>
        <dbReference type="PROSITE-ProRule" id="PRU10125"/>
    </source>
</evidence>
<feature type="binding site" evidence="8">
    <location>
        <position position="170"/>
    </location>
    <ligand>
        <name>substrate</name>
    </ligand>
</feature>
<reference evidence="13" key="3">
    <citation type="submission" date="2016-11" db="EMBL/GenBank/DDBJ databases">
        <authorList>
            <person name="Papadimitriou K."/>
        </authorList>
    </citation>
    <scope>NUCLEOTIDE SEQUENCE [LARGE SCALE GENOMIC DNA]</scope>
    <source>
        <strain evidence="13">ACA-DC 1533</strain>
    </source>
</reference>
<dbReference type="HAMAP" id="MF_00197">
    <property type="entry name" value="DAP_epimerase"/>
    <property type="match status" value="1"/>
</dbReference>
<dbReference type="SUPFAM" id="SSF54506">
    <property type="entry name" value="Diaminopimelate epimerase-like"/>
    <property type="match status" value="2"/>
</dbReference>
<feature type="site" description="Could be important to modulate the pK values of the two catalytic cysteine residues" evidence="8">
    <location>
        <position position="172"/>
    </location>
</feature>
<proteinExistence type="inferred from homology"/>
<dbReference type="PROSITE" id="PS01326">
    <property type="entry name" value="DAP_EPIMERASE"/>
    <property type="match status" value="1"/>
</dbReference>
<dbReference type="KEGG" id="laca:LAC1533_1375"/>
<feature type="active site" description="Proton donor" evidence="8">
    <location>
        <position position="79"/>
    </location>
</feature>
<accession>A0A0R2KFH8</accession>
<comment type="similarity">
    <text evidence="2 8">Belongs to the diaminopimelate epimerase family.</text>
</comment>
<evidence type="ECO:0000256" key="6">
    <source>
        <dbReference type="ARBA" id="ARBA00023235"/>
    </source>
</evidence>
<evidence type="ECO:0000256" key="8">
    <source>
        <dbReference type="HAMAP-Rule" id="MF_00197"/>
    </source>
</evidence>
<feature type="binding site" evidence="8">
    <location>
        <begin position="80"/>
        <end position="81"/>
    </location>
    <ligand>
        <name>substrate</name>
    </ligand>
</feature>
<evidence type="ECO:0000256" key="5">
    <source>
        <dbReference type="ARBA" id="ARBA00023154"/>
    </source>
</evidence>
<dbReference type="Gene3D" id="3.10.310.10">
    <property type="entry name" value="Diaminopimelate Epimerase, Chain A, domain 1"/>
    <property type="match status" value="2"/>
</dbReference>
<feature type="binding site" evidence="8">
    <location>
        <position position="206"/>
    </location>
    <ligand>
        <name>substrate</name>
    </ligand>
</feature>
<evidence type="ECO:0000313" key="12">
    <source>
        <dbReference type="Proteomes" id="UP000051491"/>
    </source>
</evidence>
<evidence type="ECO:0000256" key="3">
    <source>
        <dbReference type="ARBA" id="ARBA00013080"/>
    </source>
</evidence>
<dbReference type="PATRIC" id="fig|89059.3.peg.682"/>
<keyword evidence="4 8" id="KW-0028">Amino-acid biosynthesis</keyword>
<dbReference type="InterPro" id="IPR001653">
    <property type="entry name" value="DAP_epimerase_DapF"/>
</dbReference>
<dbReference type="PANTHER" id="PTHR31689">
    <property type="entry name" value="DIAMINOPIMELATE EPIMERASE, CHLOROPLASTIC"/>
    <property type="match status" value="1"/>
</dbReference>
<evidence type="ECO:0000256" key="7">
    <source>
        <dbReference type="ARBA" id="ARBA00051712"/>
    </source>
</evidence>
<evidence type="ECO:0000313" key="11">
    <source>
        <dbReference type="EMBL" id="SFV40795.1"/>
    </source>
</evidence>
<sequence>MKLLKVHGSGNDFFLLDKMESGSRLNEVNLIKLAKTICDRHSGLHGGADGLLVVLPAEHQAALAKMRVINADGSEASMCGNGLRTVARYVAGKAQIGDDQGFQIQTMYADLQVKAASELAQNVPAYEVEISPVSFSATDIGMHVGQQSLFNGLIPALSETIKFSAVAVPNPHLVAFVDDKILAGDKLVEIATYLNGHNSFFPDGVNVSFINVKSARQIFVRTFERGVGLTSACGTAMSASSLIFVLQQLKEKGFEKMLEVYNPGGMVKTIVHQRQDGTYWISLIGNATVTANVVLDEKAALTGNFSEVVWQETGEEKQYQRFITSLKK</sequence>
<comment type="catalytic activity">
    <reaction evidence="7 8">
        <text>(2S,6S)-2,6-diaminopimelate = meso-2,6-diaminopimelate</text>
        <dbReference type="Rhea" id="RHEA:15393"/>
        <dbReference type="ChEBI" id="CHEBI:57609"/>
        <dbReference type="ChEBI" id="CHEBI:57791"/>
        <dbReference type="EC" id="5.1.1.7"/>
    </reaction>
</comment>
<dbReference type="NCBIfam" id="TIGR00652">
    <property type="entry name" value="DapF"/>
    <property type="match status" value="1"/>
</dbReference>
<evidence type="ECO:0000256" key="4">
    <source>
        <dbReference type="ARBA" id="ARBA00022605"/>
    </source>
</evidence>
<dbReference type="UniPathway" id="UPA00034">
    <property type="reaction ID" value="UER00025"/>
</dbReference>
<dbReference type="EC" id="5.1.1.7" evidence="3 8"/>
<dbReference type="GeneID" id="95349469"/>
<feature type="binding site" evidence="8">
    <location>
        <begin position="234"/>
        <end position="235"/>
    </location>
    <ligand>
        <name>substrate</name>
    </ligand>
</feature>
<evidence type="ECO:0000256" key="1">
    <source>
        <dbReference type="ARBA" id="ARBA00005196"/>
    </source>
</evidence>
<dbReference type="GO" id="GO:0005829">
    <property type="term" value="C:cytosol"/>
    <property type="evidence" value="ECO:0007669"/>
    <property type="project" value="TreeGrafter"/>
</dbReference>
<comment type="subunit">
    <text evidence="8">Homodimer.</text>
</comment>
<gene>
    <name evidence="8" type="primary">dapF</name>
    <name evidence="10" type="ORF">IV43_GL000658</name>
    <name evidence="11" type="ORF">LAC1533_1375</name>
</gene>
<name>A0A0R2KFH8_9LACO</name>
<dbReference type="PANTHER" id="PTHR31689:SF0">
    <property type="entry name" value="DIAMINOPIMELATE EPIMERASE"/>
    <property type="match status" value="1"/>
</dbReference>
<dbReference type="STRING" id="89059.LAC1533_1375"/>
<feature type="active site" description="Proton acceptor" evidence="8">
    <location>
        <position position="233"/>
    </location>
</feature>
<dbReference type="Proteomes" id="UP000051491">
    <property type="component" value="Unassembled WGS sequence"/>
</dbReference>
<reference evidence="10 12" key="1">
    <citation type="journal article" date="2015" name="Genome Announc.">
        <title>Expanding the biotechnology potential of lactobacilli through comparative genomics of 213 strains and associated genera.</title>
        <authorList>
            <person name="Sun Z."/>
            <person name="Harris H.M."/>
            <person name="McCann A."/>
            <person name="Guo C."/>
            <person name="Argimon S."/>
            <person name="Zhang W."/>
            <person name="Yang X."/>
            <person name="Jeffery I.B."/>
            <person name="Cooney J.C."/>
            <person name="Kagawa T.F."/>
            <person name="Liu W."/>
            <person name="Song Y."/>
            <person name="Salvetti E."/>
            <person name="Wrobel A."/>
            <person name="Rasinkangas P."/>
            <person name="Parkhill J."/>
            <person name="Rea M.C."/>
            <person name="O'Sullivan O."/>
            <person name="Ritari J."/>
            <person name="Douillard F.P."/>
            <person name="Paul Ross R."/>
            <person name="Yang R."/>
            <person name="Briner A.E."/>
            <person name="Felis G.E."/>
            <person name="de Vos W.M."/>
            <person name="Barrangou R."/>
            <person name="Klaenhammer T.R."/>
            <person name="Caufield P.W."/>
            <person name="Cui Y."/>
            <person name="Zhang H."/>
            <person name="O'Toole P.W."/>
        </authorList>
    </citation>
    <scope>NUCLEOTIDE SEQUENCE [LARGE SCALE GENOMIC DNA]</scope>
    <source>
        <strain evidence="10 12">DSM 15353</strain>
    </source>
</reference>
<dbReference type="EMBL" id="LT630287">
    <property type="protein sequence ID" value="SFV40795.1"/>
    <property type="molecule type" value="Genomic_DNA"/>
</dbReference>
<dbReference type="Pfam" id="PF01678">
    <property type="entry name" value="DAP_epimerase"/>
    <property type="match status" value="2"/>
</dbReference>
<comment type="pathway">
    <text evidence="1 8">Amino-acid biosynthesis; L-lysine biosynthesis via DAP pathway; DL-2,6-diaminopimelate from LL-2,6-diaminopimelate: step 1/1.</text>
</comment>
<keyword evidence="5 8" id="KW-0457">Lysine biosynthesis</keyword>
<keyword evidence="6 8" id="KW-0413">Isomerase</keyword>
<feature type="binding site" evidence="8">
    <location>
        <position position="70"/>
    </location>
    <ligand>
        <name>substrate</name>
    </ligand>
</feature>
<protein>
    <recommendedName>
        <fullName evidence="3 8">Diaminopimelate epimerase</fullName>
        <shortName evidence="8">DAP epimerase</shortName>
        <ecNumber evidence="3 8">5.1.1.7</ecNumber>
    </recommendedName>
    <alternativeName>
        <fullName evidence="8">PLP-independent amino acid racemase</fullName>
    </alternativeName>
</protein>
<feature type="binding site" evidence="8">
    <location>
        <begin position="224"/>
        <end position="225"/>
    </location>
    <ligand>
        <name>substrate</name>
    </ligand>
</feature>
<dbReference type="GO" id="GO:0009089">
    <property type="term" value="P:lysine biosynthetic process via diaminopimelate"/>
    <property type="evidence" value="ECO:0007669"/>
    <property type="project" value="UniProtKB-UniRule"/>
</dbReference>
<feature type="binding site" evidence="8">
    <location>
        <position position="11"/>
    </location>
    <ligand>
        <name>substrate</name>
    </ligand>
</feature>
<dbReference type="GO" id="GO:0008837">
    <property type="term" value="F:diaminopimelate epimerase activity"/>
    <property type="evidence" value="ECO:0007669"/>
    <property type="project" value="UniProtKB-UniRule"/>
</dbReference>
<reference evidence="11" key="2">
    <citation type="submission" date="2016-11" db="EMBL/GenBank/DDBJ databases">
        <authorList>
            <person name="Jaros S."/>
            <person name="Januszkiewicz K."/>
            <person name="Wedrychowicz H."/>
        </authorList>
    </citation>
    <scope>NUCLEOTIDE SEQUENCE [LARGE SCALE GENOMIC DNA]</scope>
    <source>
        <strain evidence="11">ACA-DC 1533</strain>
    </source>
</reference>